<reference evidence="1 2" key="1">
    <citation type="submission" date="2018-11" db="EMBL/GenBank/DDBJ databases">
        <title>Draft genome sequence of Ferruginibacter sp. BO-59.</title>
        <authorList>
            <person name="Im W.T."/>
        </authorList>
    </citation>
    <scope>NUCLEOTIDE SEQUENCE [LARGE SCALE GENOMIC DNA]</scope>
    <source>
        <strain evidence="1 2">BO-59</strain>
    </source>
</reference>
<dbReference type="SUPFAM" id="SSF158446">
    <property type="entry name" value="IVS-encoded protein-like"/>
    <property type="match status" value="1"/>
</dbReference>
<proteinExistence type="predicted"/>
<gene>
    <name evidence="1" type="ORF">EFY79_13145</name>
</gene>
<evidence type="ECO:0000313" key="1">
    <source>
        <dbReference type="EMBL" id="RNI35199.1"/>
    </source>
</evidence>
<dbReference type="InterPro" id="IPR012657">
    <property type="entry name" value="23S_rRNA-intervening_sequence"/>
</dbReference>
<keyword evidence="2" id="KW-1185">Reference proteome</keyword>
<protein>
    <submittedName>
        <fullName evidence="1">Four helix bundle protein</fullName>
    </submittedName>
</protein>
<dbReference type="AlphaFoldDB" id="A0A3M9NBM8"/>
<comment type="caution">
    <text evidence="1">The sequence shown here is derived from an EMBL/GenBank/DDBJ whole genome shotgun (WGS) entry which is preliminary data.</text>
</comment>
<dbReference type="Gene3D" id="1.20.1440.60">
    <property type="entry name" value="23S rRNA-intervening sequence"/>
    <property type="match status" value="1"/>
</dbReference>
<dbReference type="RefSeq" id="WP_123121186.1">
    <property type="nucleotide sequence ID" value="NZ_RJJR01000011.1"/>
</dbReference>
<dbReference type="Pfam" id="PF05635">
    <property type="entry name" value="23S_rRNA_IVP"/>
    <property type="match status" value="1"/>
</dbReference>
<dbReference type="CDD" id="cd16377">
    <property type="entry name" value="23S_rRNA_IVP_like"/>
    <property type="match status" value="1"/>
</dbReference>
<dbReference type="PANTHER" id="PTHR38471">
    <property type="entry name" value="FOUR HELIX BUNDLE PROTEIN"/>
    <property type="match status" value="1"/>
</dbReference>
<sequence>MRTHKDLDAWKLSVEFVTEVYKITRNFPKEELFGLSNQLRRAAVSVPSNIAEGAARQTAKEFIQFLYIALGSLQEADTQLLIAKNLGFLTLQRFQNLITDADKIGKMLNGLIKYLKEKN</sequence>
<dbReference type="PANTHER" id="PTHR38471:SF2">
    <property type="entry name" value="FOUR HELIX BUNDLE PROTEIN"/>
    <property type="match status" value="1"/>
</dbReference>
<dbReference type="NCBIfam" id="NF008911">
    <property type="entry name" value="PRK12275.1-2"/>
    <property type="match status" value="1"/>
</dbReference>
<organism evidence="1 2">
    <name type="scientific">Hanamia caeni</name>
    <dbReference type="NCBI Taxonomy" id="2294116"/>
    <lineage>
        <taxon>Bacteria</taxon>
        <taxon>Pseudomonadati</taxon>
        <taxon>Bacteroidota</taxon>
        <taxon>Chitinophagia</taxon>
        <taxon>Chitinophagales</taxon>
        <taxon>Chitinophagaceae</taxon>
        <taxon>Hanamia</taxon>
    </lineage>
</organism>
<dbReference type="NCBIfam" id="TIGR02436">
    <property type="entry name" value="four helix bundle protein"/>
    <property type="match status" value="1"/>
</dbReference>
<name>A0A3M9NBM8_9BACT</name>
<evidence type="ECO:0000313" key="2">
    <source>
        <dbReference type="Proteomes" id="UP000267223"/>
    </source>
</evidence>
<accession>A0A3M9NBM8</accession>
<dbReference type="EMBL" id="RJJR01000011">
    <property type="protein sequence ID" value="RNI35199.1"/>
    <property type="molecule type" value="Genomic_DNA"/>
</dbReference>
<dbReference type="InterPro" id="IPR036583">
    <property type="entry name" value="23S_rRNA_IVS_sf"/>
</dbReference>
<dbReference type="OrthoDB" id="9811959at2"/>
<dbReference type="Proteomes" id="UP000267223">
    <property type="component" value="Unassembled WGS sequence"/>
</dbReference>